<keyword evidence="2" id="KW-0328">Glycosyltransferase</keyword>
<evidence type="ECO:0000313" key="3">
    <source>
        <dbReference type="Proteomes" id="UP001596084"/>
    </source>
</evidence>
<dbReference type="Gene3D" id="3.40.50.2000">
    <property type="entry name" value="Glycogen Phosphorylase B"/>
    <property type="match status" value="2"/>
</dbReference>
<dbReference type="CDD" id="cd03801">
    <property type="entry name" value="GT4_PimA-like"/>
    <property type="match status" value="1"/>
</dbReference>
<dbReference type="PANTHER" id="PTHR12526:SF630">
    <property type="entry name" value="GLYCOSYLTRANSFERASE"/>
    <property type="match status" value="1"/>
</dbReference>
<dbReference type="EMBL" id="JBHSMX010000010">
    <property type="protein sequence ID" value="MFC5520225.1"/>
    <property type="molecule type" value="Genomic_DNA"/>
</dbReference>
<protein>
    <submittedName>
        <fullName evidence="2">Glycosyltransferase family 4 protein</fullName>
        <ecNumber evidence="2">2.4.-.-</ecNumber>
    </submittedName>
</protein>
<dbReference type="InterPro" id="IPR001296">
    <property type="entry name" value="Glyco_trans_1"/>
</dbReference>
<evidence type="ECO:0000313" key="2">
    <source>
        <dbReference type="EMBL" id="MFC5520225.1"/>
    </source>
</evidence>
<gene>
    <name evidence="2" type="ORF">ACFPP7_04750</name>
</gene>
<comment type="caution">
    <text evidence="2">The sequence shown here is derived from an EMBL/GenBank/DDBJ whole genome shotgun (WGS) entry which is preliminary data.</text>
</comment>
<dbReference type="RefSeq" id="WP_084389662.1">
    <property type="nucleotide sequence ID" value="NZ_JBHSMX010000010.1"/>
</dbReference>
<dbReference type="PANTHER" id="PTHR12526">
    <property type="entry name" value="GLYCOSYLTRANSFERASE"/>
    <property type="match status" value="1"/>
</dbReference>
<dbReference type="Pfam" id="PF00534">
    <property type="entry name" value="Glycos_transf_1"/>
    <property type="match status" value="1"/>
</dbReference>
<keyword evidence="2" id="KW-0808">Transferase</keyword>
<sequence>MKVLFLAQLPPPVHGASLASKYALEALTEEGHFSVVSFNISLADELASLGMPSVKKLFGFCRLFNSIMISLIRHRFCAVYITLSPHGGAFYKDSIILLLAKAFVSRRIIHLHGKGINDIVSKSKCKQALYSFIFRNCEVVHLSSVLTEDISKIYPAIPHIINNGVPDIQAPSAEKRYDFIFLSNLFESKGVLVFVDAIGMIAKTFPGVRCAIVGSGTEDILRRIDEKLIACNSENNVDILGALYGGDKCEVLNSSRVFVLPTFNECFPLSILEAMSAGLPVISTPEGAIPEIVEHMQTGILVDRKSAKSLADAMSLLLGDPDLIVEMGKLARNRYLHKYTLDVYKKAIVSVFPRLMLSDL</sequence>
<dbReference type="Proteomes" id="UP001596084">
    <property type="component" value="Unassembled WGS sequence"/>
</dbReference>
<accession>A0ABW0Q6P7</accession>
<keyword evidence="3" id="KW-1185">Reference proteome</keyword>
<evidence type="ECO:0000259" key="1">
    <source>
        <dbReference type="Pfam" id="PF00534"/>
    </source>
</evidence>
<dbReference type="GO" id="GO:0016757">
    <property type="term" value="F:glycosyltransferase activity"/>
    <property type="evidence" value="ECO:0007669"/>
    <property type="project" value="UniProtKB-KW"/>
</dbReference>
<dbReference type="EC" id="2.4.-.-" evidence="2"/>
<feature type="domain" description="Glycosyl transferase family 1" evidence="1">
    <location>
        <begin position="171"/>
        <end position="333"/>
    </location>
</feature>
<reference evidence="3" key="1">
    <citation type="journal article" date="2019" name="Int. J. Syst. Evol. Microbiol.">
        <title>The Global Catalogue of Microorganisms (GCM) 10K type strain sequencing project: providing services to taxonomists for standard genome sequencing and annotation.</title>
        <authorList>
            <consortium name="The Broad Institute Genomics Platform"/>
            <consortium name="The Broad Institute Genome Sequencing Center for Infectious Disease"/>
            <person name="Wu L."/>
            <person name="Ma J."/>
        </authorList>
    </citation>
    <scope>NUCLEOTIDE SEQUENCE [LARGE SCALE GENOMIC DNA]</scope>
    <source>
        <strain evidence="3">CGMCC 4.7277</strain>
    </source>
</reference>
<name>A0ABW0Q6P7_9BURK</name>
<dbReference type="SUPFAM" id="SSF53756">
    <property type="entry name" value="UDP-Glycosyltransferase/glycogen phosphorylase"/>
    <property type="match status" value="1"/>
</dbReference>
<organism evidence="2 3">
    <name type="scientific">Polaromonas jejuensis</name>
    <dbReference type="NCBI Taxonomy" id="457502"/>
    <lineage>
        <taxon>Bacteria</taxon>
        <taxon>Pseudomonadati</taxon>
        <taxon>Pseudomonadota</taxon>
        <taxon>Betaproteobacteria</taxon>
        <taxon>Burkholderiales</taxon>
        <taxon>Comamonadaceae</taxon>
        <taxon>Polaromonas</taxon>
    </lineage>
</organism>
<proteinExistence type="predicted"/>